<keyword evidence="1" id="KW-0472">Membrane</keyword>
<organism evidence="2">
    <name type="scientific">Hyperionvirus sp</name>
    <dbReference type="NCBI Taxonomy" id="2487770"/>
    <lineage>
        <taxon>Viruses</taxon>
        <taxon>Varidnaviria</taxon>
        <taxon>Bamfordvirae</taxon>
        <taxon>Nucleocytoviricota</taxon>
        <taxon>Megaviricetes</taxon>
        <taxon>Imitervirales</taxon>
        <taxon>Mimiviridae</taxon>
        <taxon>Klosneuvirinae</taxon>
    </lineage>
</organism>
<reference evidence="2" key="1">
    <citation type="submission" date="2018-10" db="EMBL/GenBank/DDBJ databases">
        <title>Hidden diversity of soil giant viruses.</title>
        <authorList>
            <person name="Schulz F."/>
            <person name="Alteio L."/>
            <person name="Goudeau D."/>
            <person name="Ryan E.M."/>
            <person name="Malmstrom R.R."/>
            <person name="Blanchard J."/>
            <person name="Woyke T."/>
        </authorList>
    </citation>
    <scope>NUCLEOTIDE SEQUENCE</scope>
    <source>
        <strain evidence="2">HYV1</strain>
    </source>
</reference>
<sequence length="198" mass="23082">MTFYWYLSVVILAIYVFALLVIEKSPDFELNQDEVSKFHLKNESFPANLEIDFVGSEFSWFARDTTFIFRNSTSYSCLVEYDCRTSIIPYDSMLERADGIDFFAITLIVKSVGILIEDNMIEDEISKLVHESEILRYYIDVRYPYVNPSFAPSTKVIELVNLHPYRSIFYLDFKKGAPGVTFGFIRRKNLKSEYLKGS</sequence>
<gene>
    <name evidence="2" type="ORF">Hyperionvirus1_49</name>
</gene>
<keyword evidence="1" id="KW-1133">Transmembrane helix</keyword>
<name>A0A3G5A5E3_9VIRU</name>
<feature type="transmembrane region" description="Helical" evidence="1">
    <location>
        <begin position="6"/>
        <end position="22"/>
    </location>
</feature>
<protein>
    <submittedName>
        <fullName evidence="2">Uncharacterized protein</fullName>
    </submittedName>
</protein>
<evidence type="ECO:0000256" key="1">
    <source>
        <dbReference type="SAM" id="Phobius"/>
    </source>
</evidence>
<dbReference type="EMBL" id="MK072383">
    <property type="protein sequence ID" value="AYV82470.1"/>
    <property type="molecule type" value="Genomic_DNA"/>
</dbReference>
<proteinExistence type="predicted"/>
<evidence type="ECO:0000313" key="2">
    <source>
        <dbReference type="EMBL" id="AYV82470.1"/>
    </source>
</evidence>
<accession>A0A3G5A5E3</accession>
<keyword evidence="1" id="KW-0812">Transmembrane</keyword>